<keyword evidence="8 12" id="KW-0812">Transmembrane</keyword>
<feature type="transmembrane region" description="Helical" evidence="12">
    <location>
        <begin position="140"/>
        <end position="159"/>
    </location>
</feature>
<comment type="function">
    <text evidence="12">Mannosyltransferase involved in glycosylphosphatidylinositol-anchor biosynthesis.</text>
</comment>
<keyword evidence="14" id="KW-1185">Reference proteome</keyword>
<keyword evidence="10 12" id="KW-1133">Transmembrane helix</keyword>
<evidence type="ECO:0000256" key="8">
    <source>
        <dbReference type="ARBA" id="ARBA00022692"/>
    </source>
</evidence>
<gene>
    <name evidence="13" type="ORF">C8A00DRAFT_44935</name>
</gene>
<evidence type="ECO:0000256" key="10">
    <source>
        <dbReference type="ARBA" id="ARBA00022989"/>
    </source>
</evidence>
<dbReference type="EMBL" id="MU856994">
    <property type="protein sequence ID" value="KAK4151926.1"/>
    <property type="molecule type" value="Genomic_DNA"/>
</dbReference>
<keyword evidence="9 12" id="KW-0256">Endoplasmic reticulum</keyword>
<protein>
    <recommendedName>
        <fullName evidence="4 12">GPI mannosyltransferase 2</fullName>
        <ecNumber evidence="12">2.4.1.-</ecNumber>
    </recommendedName>
</protein>
<dbReference type="Pfam" id="PF04188">
    <property type="entry name" value="Mannosyl_trans2"/>
    <property type="match status" value="1"/>
</dbReference>
<feature type="transmembrane region" description="Helical" evidence="12">
    <location>
        <begin position="338"/>
        <end position="356"/>
    </location>
</feature>
<dbReference type="GO" id="GO:0004376">
    <property type="term" value="F:GPI mannosyltransferase activity"/>
    <property type="evidence" value="ECO:0007669"/>
    <property type="project" value="InterPro"/>
</dbReference>
<feature type="transmembrane region" description="Helical" evidence="12">
    <location>
        <begin position="431"/>
        <end position="450"/>
    </location>
</feature>
<comment type="caution">
    <text evidence="13">The sequence shown here is derived from an EMBL/GenBank/DDBJ whole genome shotgun (WGS) entry which is preliminary data.</text>
</comment>
<name>A0AAN6ZX08_9PEZI</name>
<proteinExistence type="inferred from homology"/>
<dbReference type="GO" id="GO:0005789">
    <property type="term" value="C:endoplasmic reticulum membrane"/>
    <property type="evidence" value="ECO:0007669"/>
    <property type="project" value="UniProtKB-SubCell"/>
</dbReference>
<dbReference type="GO" id="GO:0006506">
    <property type="term" value="P:GPI anchor biosynthetic process"/>
    <property type="evidence" value="ECO:0007669"/>
    <property type="project" value="UniProtKB-KW"/>
</dbReference>
<dbReference type="EC" id="2.4.1.-" evidence="12"/>
<feature type="transmembrane region" description="Helical" evidence="12">
    <location>
        <begin position="171"/>
        <end position="190"/>
    </location>
</feature>
<accession>A0AAN6ZX08</accession>
<dbReference type="GO" id="GO:0031501">
    <property type="term" value="C:mannosyltransferase complex"/>
    <property type="evidence" value="ECO:0007669"/>
    <property type="project" value="TreeGrafter"/>
</dbReference>
<evidence type="ECO:0000313" key="14">
    <source>
        <dbReference type="Proteomes" id="UP001302745"/>
    </source>
</evidence>
<feature type="transmembrane region" description="Helical" evidence="12">
    <location>
        <begin position="16"/>
        <end position="35"/>
    </location>
</feature>
<evidence type="ECO:0000256" key="3">
    <source>
        <dbReference type="ARBA" id="ARBA00008698"/>
    </source>
</evidence>
<sequence length="453" mass="48776">MPPQHASPTHPLNRPYRTLLTCFVSWKLILFAIVLGSSLAGDAYDTSAELVVHGGGSVGQIHGSTSGGGGGLGIGGLVSRLSSWDAIYFVTAARRGYRFEQEWAFGAGLPFVVRCLLRGLEHLGIVSPSAADEGGVVPEALAGIAVANTAHLLSALVLYRLGQVVWRDQTLSLVAALLHIFSPAGLFLSAPYAESSFALLSFSGYLLFALGCRAERSPTRRDLYTVLAGVLFGLATAFRSNGLLNGAPFAWEVVRHLPNLPRRPTDTLRRLVALGVGGVCVAAGSIGPQAAAYLRFCSGASGAVPRPWCQGYLPSIYTFVQERYWNTGFLRYWTAPNLPLFMLATPMLMILVKSGLERLTDRRFPVADKPAESARLLSLVQSTAAAQVLLAVLAATTYHVQIITRISSGYPLWYWWLAGSVIRGEKTGTRNVMFMIIYATIQAVLFSSFLPPA</sequence>
<comment type="subcellular location">
    <subcellularLocation>
        <location evidence="1 12">Endoplasmic reticulum membrane</location>
        <topology evidence="1 12">Multi-pass membrane protein</topology>
    </subcellularLocation>
</comment>
<dbReference type="PANTHER" id="PTHR12468:SF2">
    <property type="entry name" value="GPI MANNOSYLTRANSFERASE 2"/>
    <property type="match status" value="1"/>
</dbReference>
<evidence type="ECO:0000256" key="11">
    <source>
        <dbReference type="ARBA" id="ARBA00023136"/>
    </source>
</evidence>
<organism evidence="13 14">
    <name type="scientific">Chaetomidium leptoderma</name>
    <dbReference type="NCBI Taxonomy" id="669021"/>
    <lineage>
        <taxon>Eukaryota</taxon>
        <taxon>Fungi</taxon>
        <taxon>Dikarya</taxon>
        <taxon>Ascomycota</taxon>
        <taxon>Pezizomycotina</taxon>
        <taxon>Sordariomycetes</taxon>
        <taxon>Sordariomycetidae</taxon>
        <taxon>Sordariales</taxon>
        <taxon>Chaetomiaceae</taxon>
        <taxon>Chaetomidium</taxon>
    </lineage>
</organism>
<evidence type="ECO:0000256" key="2">
    <source>
        <dbReference type="ARBA" id="ARBA00004687"/>
    </source>
</evidence>
<feature type="transmembrane region" description="Helical" evidence="12">
    <location>
        <begin position="402"/>
        <end position="419"/>
    </location>
</feature>
<reference evidence="13" key="1">
    <citation type="journal article" date="2023" name="Mol. Phylogenet. Evol.">
        <title>Genome-scale phylogeny and comparative genomics of the fungal order Sordariales.</title>
        <authorList>
            <person name="Hensen N."/>
            <person name="Bonometti L."/>
            <person name="Westerberg I."/>
            <person name="Brannstrom I.O."/>
            <person name="Guillou S."/>
            <person name="Cros-Aarteil S."/>
            <person name="Calhoun S."/>
            <person name="Haridas S."/>
            <person name="Kuo A."/>
            <person name="Mondo S."/>
            <person name="Pangilinan J."/>
            <person name="Riley R."/>
            <person name="LaButti K."/>
            <person name="Andreopoulos B."/>
            <person name="Lipzen A."/>
            <person name="Chen C."/>
            <person name="Yan M."/>
            <person name="Daum C."/>
            <person name="Ng V."/>
            <person name="Clum A."/>
            <person name="Steindorff A."/>
            <person name="Ohm R.A."/>
            <person name="Martin F."/>
            <person name="Silar P."/>
            <person name="Natvig D.O."/>
            <person name="Lalanne C."/>
            <person name="Gautier V."/>
            <person name="Ament-Velasquez S.L."/>
            <person name="Kruys A."/>
            <person name="Hutchinson M.I."/>
            <person name="Powell A.J."/>
            <person name="Barry K."/>
            <person name="Miller A.N."/>
            <person name="Grigoriev I.V."/>
            <person name="Debuchy R."/>
            <person name="Gladieux P."/>
            <person name="Hiltunen Thoren M."/>
            <person name="Johannesson H."/>
        </authorList>
    </citation>
    <scope>NUCLEOTIDE SEQUENCE</scope>
    <source>
        <strain evidence="13">CBS 538.74</strain>
    </source>
</reference>
<feature type="transmembrane region" description="Helical" evidence="12">
    <location>
        <begin position="376"/>
        <end position="396"/>
    </location>
</feature>
<evidence type="ECO:0000256" key="5">
    <source>
        <dbReference type="ARBA" id="ARBA00022502"/>
    </source>
</evidence>
<dbReference type="InterPro" id="IPR007315">
    <property type="entry name" value="PIG-V/Gpi18"/>
</dbReference>
<comment type="similarity">
    <text evidence="3 12">Belongs to the PIGV family.</text>
</comment>
<evidence type="ECO:0000256" key="7">
    <source>
        <dbReference type="ARBA" id="ARBA00022679"/>
    </source>
</evidence>
<feature type="transmembrane region" description="Helical" evidence="12">
    <location>
        <begin position="196"/>
        <end position="212"/>
    </location>
</feature>
<dbReference type="GO" id="GO:0000009">
    <property type="term" value="F:alpha-1,6-mannosyltransferase activity"/>
    <property type="evidence" value="ECO:0007669"/>
    <property type="project" value="InterPro"/>
</dbReference>
<evidence type="ECO:0000313" key="13">
    <source>
        <dbReference type="EMBL" id="KAK4151926.1"/>
    </source>
</evidence>
<keyword evidence="11 12" id="KW-0472">Membrane</keyword>
<evidence type="ECO:0000256" key="1">
    <source>
        <dbReference type="ARBA" id="ARBA00004477"/>
    </source>
</evidence>
<evidence type="ECO:0000256" key="4">
    <source>
        <dbReference type="ARBA" id="ARBA00013795"/>
    </source>
</evidence>
<evidence type="ECO:0000256" key="12">
    <source>
        <dbReference type="RuleBase" id="RU363112"/>
    </source>
</evidence>
<comment type="pathway">
    <text evidence="2 12">Glycolipid biosynthesis; glycosylphosphatidylinositol-anchor biosynthesis.</text>
</comment>
<dbReference type="PANTHER" id="PTHR12468">
    <property type="entry name" value="GPI MANNOSYLTRANSFERASE 2"/>
    <property type="match status" value="1"/>
</dbReference>
<dbReference type="Proteomes" id="UP001302745">
    <property type="component" value="Unassembled WGS sequence"/>
</dbReference>
<keyword evidence="5 12" id="KW-0337">GPI-anchor biosynthesis</keyword>
<keyword evidence="7 12" id="KW-0808">Transferase</keyword>
<dbReference type="AlphaFoldDB" id="A0AAN6ZX08"/>
<reference evidence="13" key="2">
    <citation type="submission" date="2023-05" db="EMBL/GenBank/DDBJ databases">
        <authorList>
            <consortium name="Lawrence Berkeley National Laboratory"/>
            <person name="Steindorff A."/>
            <person name="Hensen N."/>
            <person name="Bonometti L."/>
            <person name="Westerberg I."/>
            <person name="Brannstrom I.O."/>
            <person name="Guillou S."/>
            <person name="Cros-Aarteil S."/>
            <person name="Calhoun S."/>
            <person name="Haridas S."/>
            <person name="Kuo A."/>
            <person name="Mondo S."/>
            <person name="Pangilinan J."/>
            <person name="Riley R."/>
            <person name="Labutti K."/>
            <person name="Andreopoulos B."/>
            <person name="Lipzen A."/>
            <person name="Chen C."/>
            <person name="Yanf M."/>
            <person name="Daum C."/>
            <person name="Ng V."/>
            <person name="Clum A."/>
            <person name="Ohm R."/>
            <person name="Martin F."/>
            <person name="Silar P."/>
            <person name="Natvig D."/>
            <person name="Lalanne C."/>
            <person name="Gautier V."/>
            <person name="Ament-Velasquez S.L."/>
            <person name="Kruys A."/>
            <person name="Hutchinson M.I."/>
            <person name="Powell A.J."/>
            <person name="Barry K."/>
            <person name="Miller A.N."/>
            <person name="Grigoriev I.V."/>
            <person name="Debuchy R."/>
            <person name="Gladieux P."/>
            <person name="Thoren M.H."/>
            <person name="Johannesson H."/>
        </authorList>
    </citation>
    <scope>NUCLEOTIDE SEQUENCE</scope>
    <source>
        <strain evidence="13">CBS 538.74</strain>
    </source>
</reference>
<evidence type="ECO:0000256" key="6">
    <source>
        <dbReference type="ARBA" id="ARBA00022676"/>
    </source>
</evidence>
<keyword evidence="6 12" id="KW-0328">Glycosyltransferase</keyword>
<evidence type="ECO:0000256" key="9">
    <source>
        <dbReference type="ARBA" id="ARBA00022824"/>
    </source>
</evidence>